<proteinExistence type="predicted"/>
<feature type="binding site" evidence="6">
    <location>
        <position position="533"/>
    </location>
    <ligand>
        <name>ATP</name>
        <dbReference type="ChEBI" id="CHEBI:30616"/>
    </ligand>
</feature>
<keyword evidence="9" id="KW-1185">Reference proteome</keyword>
<sequence length="747" mass="84049">MVQASKYPRTMPRSSSCHAQSLSPLFLGSPLLEVLPTWGFLPSLLAHCQGGRQPDSPSAAGSCSSKGQACMALPAGAVRSPAKPRMKDLCQGGGNPGWVPNWSWLVSLTAQSREERIREEGKNGERCDPLGVTLFSDRHIHTYSLTRWHAVTVCRPCRKTEPQPAVPDVTSNILVPEVMKLIWWSVCDMANKQSPAFVRQGFERRPGVGFHERRLKGFSISCNHGHHSSSTFTVVFWLLKEVYRIKLLTPWIWICTHKDSKQACQYFNLSLTDTDLTGRKRRDKALWLWKPIGREKNEKHLWGGASLLLLDFMWQLLALLGCHITPSPLWCLSPATPTMRRPVTQARPGCPLKARPGGEEVPQMACEVYIHCPLLNRLALMKCLMSGPLADIILPGSSAPWLPEKPPSLQLSLPPSHGLCCHPGRLHAGRCPLLIRLDSVRSDMQILLPLSCSHGHAGRQSGDMWHSDICHLVFAPADAFLRVNQKAGKKPLQPDMGHNSLANFQIEKKIGRGQFSEVYRARYLLDNTSVALKKIQIFDLMDAKARQDCIKEIDLLKQLNHPNVIKYHASFIEDNELNIVLELADAGDLSRMIKHFKKQRRLIPERTVWKYFVQLCSALEHMHSRRVMHRDIKPANVFITATGVVKLGDLGLGRFFSSKTTAAHSLVGTPYYMSPERIHENGYNFKSDIWSLGCLLYETNCEKVSRHPSQQKPSSFREICSLPFKSEVQVAIYRMHLAGISFSPKSF</sequence>
<keyword evidence="1" id="KW-0808">Transferase</keyword>
<reference evidence="8 9" key="1">
    <citation type="journal article" date="2018" name="G3 (Bethesda)">
        <title>A High-Quality Reference Genome for the Invasive Mosquitofish Gambusia affinis Using a Chicago Library.</title>
        <authorList>
            <person name="Hoffberg S.L."/>
            <person name="Troendle N.J."/>
            <person name="Glenn T.C."/>
            <person name="Mahmud O."/>
            <person name="Louha S."/>
            <person name="Chalopin D."/>
            <person name="Bennetzen J.L."/>
            <person name="Mauricio R."/>
        </authorList>
    </citation>
    <scope>NUCLEOTIDE SEQUENCE [LARGE SCALE GENOMIC DNA]</scope>
    <source>
        <strain evidence="8">NE01/NJP1002.9</strain>
        <tissue evidence="8">Muscle</tissue>
    </source>
</reference>
<dbReference type="GO" id="GO:0005634">
    <property type="term" value="C:nucleus"/>
    <property type="evidence" value="ECO:0007669"/>
    <property type="project" value="TreeGrafter"/>
</dbReference>
<dbReference type="PANTHER" id="PTHR43289">
    <property type="entry name" value="MITOGEN-ACTIVATED PROTEIN KINASE KINASE KINASE 20-RELATED"/>
    <property type="match status" value="1"/>
</dbReference>
<dbReference type="PROSITE" id="PS00108">
    <property type="entry name" value="PROTEIN_KINASE_ST"/>
    <property type="match status" value="1"/>
</dbReference>
<evidence type="ECO:0000313" key="8">
    <source>
        <dbReference type="EMBL" id="PWA21146.1"/>
    </source>
</evidence>
<evidence type="ECO:0000256" key="3">
    <source>
        <dbReference type="ARBA" id="ARBA00022777"/>
    </source>
</evidence>
<dbReference type="PROSITE" id="PS50011">
    <property type="entry name" value="PROTEIN_KINASE_DOM"/>
    <property type="match status" value="1"/>
</dbReference>
<accession>A0A315VPG9</accession>
<dbReference type="GO" id="GO:0005524">
    <property type="term" value="F:ATP binding"/>
    <property type="evidence" value="ECO:0007669"/>
    <property type="project" value="UniProtKB-UniRule"/>
</dbReference>
<dbReference type="EC" id="2.7.11.34" evidence="5"/>
<dbReference type="Proteomes" id="UP000250572">
    <property type="component" value="Unassembled WGS sequence"/>
</dbReference>
<dbReference type="InterPro" id="IPR008271">
    <property type="entry name" value="Ser/Thr_kinase_AS"/>
</dbReference>
<protein>
    <recommendedName>
        <fullName evidence="5">NEK6-subfamily protein kinase</fullName>
        <ecNumber evidence="5">2.7.11.34</ecNumber>
    </recommendedName>
</protein>
<evidence type="ECO:0000256" key="5">
    <source>
        <dbReference type="ARBA" id="ARBA00039067"/>
    </source>
</evidence>
<dbReference type="Gene3D" id="3.30.200.20">
    <property type="entry name" value="Phosphorylase Kinase, domain 1"/>
    <property type="match status" value="2"/>
</dbReference>
<feature type="domain" description="Protein kinase" evidence="7">
    <location>
        <begin position="504"/>
        <end position="747"/>
    </location>
</feature>
<evidence type="ECO:0000256" key="2">
    <source>
        <dbReference type="ARBA" id="ARBA00022741"/>
    </source>
</evidence>
<dbReference type="PROSITE" id="PS00107">
    <property type="entry name" value="PROTEIN_KINASE_ATP"/>
    <property type="match status" value="1"/>
</dbReference>
<comment type="caution">
    <text evidence="8">The sequence shown here is derived from an EMBL/GenBank/DDBJ whole genome shotgun (WGS) entry which is preliminary data.</text>
</comment>
<keyword evidence="3" id="KW-0418">Kinase</keyword>
<evidence type="ECO:0000256" key="4">
    <source>
        <dbReference type="ARBA" id="ARBA00022840"/>
    </source>
</evidence>
<dbReference type="InterPro" id="IPR000719">
    <property type="entry name" value="Prot_kinase_dom"/>
</dbReference>
<dbReference type="Gene3D" id="1.10.510.10">
    <property type="entry name" value="Transferase(Phosphotransferase) domain 1"/>
    <property type="match status" value="1"/>
</dbReference>
<dbReference type="SUPFAM" id="SSF56112">
    <property type="entry name" value="Protein kinase-like (PK-like)"/>
    <property type="match status" value="1"/>
</dbReference>
<name>A0A315VPG9_GAMAF</name>
<evidence type="ECO:0000259" key="7">
    <source>
        <dbReference type="PROSITE" id="PS50011"/>
    </source>
</evidence>
<evidence type="ECO:0000256" key="1">
    <source>
        <dbReference type="ARBA" id="ARBA00022679"/>
    </source>
</evidence>
<keyword evidence="4 6" id="KW-0067">ATP-binding</keyword>
<evidence type="ECO:0000313" key="9">
    <source>
        <dbReference type="Proteomes" id="UP000250572"/>
    </source>
</evidence>
<keyword evidence="2 6" id="KW-0547">Nucleotide-binding</keyword>
<dbReference type="Pfam" id="PF00069">
    <property type="entry name" value="Pkinase"/>
    <property type="match status" value="1"/>
</dbReference>
<dbReference type="FunFam" id="3.30.200.20:FF:000204">
    <property type="entry name" value="Serine/threonine-protein kinase Nek7"/>
    <property type="match status" value="1"/>
</dbReference>
<dbReference type="FunFam" id="3.30.200.20:FF:000240">
    <property type="entry name" value="Serine/threonine-protein kinase Nek7"/>
    <property type="match status" value="1"/>
</dbReference>
<dbReference type="PANTHER" id="PTHR43289:SF2">
    <property type="entry name" value="SERINE_THREONINE-PROTEIN KINASE NEK7"/>
    <property type="match status" value="1"/>
</dbReference>
<dbReference type="InterPro" id="IPR011009">
    <property type="entry name" value="Kinase-like_dom_sf"/>
</dbReference>
<dbReference type="SMART" id="SM00220">
    <property type="entry name" value="S_TKc"/>
    <property type="match status" value="1"/>
</dbReference>
<dbReference type="InterPro" id="IPR017441">
    <property type="entry name" value="Protein_kinase_ATP_BS"/>
</dbReference>
<feature type="non-terminal residue" evidence="8">
    <location>
        <position position="747"/>
    </location>
</feature>
<dbReference type="EMBL" id="NHOQ01001911">
    <property type="protein sequence ID" value="PWA21146.1"/>
    <property type="molecule type" value="Genomic_DNA"/>
</dbReference>
<gene>
    <name evidence="8" type="ORF">CCH79_00009395</name>
</gene>
<evidence type="ECO:0000256" key="6">
    <source>
        <dbReference type="PROSITE-ProRule" id="PRU10141"/>
    </source>
</evidence>
<organism evidence="8 9">
    <name type="scientific">Gambusia affinis</name>
    <name type="common">Western mosquitofish</name>
    <name type="synonym">Heterandria affinis</name>
    <dbReference type="NCBI Taxonomy" id="33528"/>
    <lineage>
        <taxon>Eukaryota</taxon>
        <taxon>Metazoa</taxon>
        <taxon>Chordata</taxon>
        <taxon>Craniata</taxon>
        <taxon>Vertebrata</taxon>
        <taxon>Euteleostomi</taxon>
        <taxon>Actinopterygii</taxon>
        <taxon>Neopterygii</taxon>
        <taxon>Teleostei</taxon>
        <taxon>Neoteleostei</taxon>
        <taxon>Acanthomorphata</taxon>
        <taxon>Ovalentaria</taxon>
        <taxon>Atherinomorphae</taxon>
        <taxon>Cyprinodontiformes</taxon>
        <taxon>Poeciliidae</taxon>
        <taxon>Poeciliinae</taxon>
        <taxon>Gambusia</taxon>
    </lineage>
</organism>
<dbReference type="AlphaFoldDB" id="A0A315VPG9"/>
<dbReference type="GO" id="GO:0004674">
    <property type="term" value="F:protein serine/threonine kinase activity"/>
    <property type="evidence" value="ECO:0007669"/>
    <property type="project" value="TreeGrafter"/>
</dbReference>
<dbReference type="STRING" id="33528.ENSGAFP00000010236"/>